<dbReference type="PANTHER" id="PTHR33392:SF6">
    <property type="entry name" value="POLYISOPRENYL-TEICHOIC ACID--PEPTIDOGLYCAN TEICHOIC ACID TRANSFERASE TAGU"/>
    <property type="match status" value="1"/>
</dbReference>
<evidence type="ECO:0000256" key="1">
    <source>
        <dbReference type="ARBA" id="ARBA00006068"/>
    </source>
</evidence>
<evidence type="ECO:0000256" key="3">
    <source>
        <dbReference type="SAM" id="Phobius"/>
    </source>
</evidence>
<sequence>MTDNSSFDDIFDNQNDEPQRPRRKKKRVWRKVLVGVLVVVVLGVLGVGVYLWNVGRTFDDKANQLSDEQVFGTQSPTANKQEGGTNILLLGSDEPMKNVDVNSSRGLRSDSIMVMHLPENGSNVQVMSIPRDSWVNIEGQGKAKINAALSYGGLPLAVKTVSDFIGTPIDHVAIIDFQGFKGLTDSLGGVRVNSEQAFTQNGYTFTKGENLLNGDQALTFVRERKKFKDGDFQRARNQQAFIKGLVSELISADTLSNPKKIQDMVTQFAPYMYVDSGLNAQYISSTAFAMRDVRPSDIQFFTAPTAGVGRSADGQSIVNVDKAELKKVQDAFKNDTLAEYVKNAPEAHL</sequence>
<keyword evidence="3" id="KW-1133">Transmembrane helix</keyword>
<dbReference type="InterPro" id="IPR004474">
    <property type="entry name" value="LytR_CpsA_psr"/>
</dbReference>
<dbReference type="Pfam" id="PF03816">
    <property type="entry name" value="LytR_cpsA_psr"/>
    <property type="match status" value="1"/>
</dbReference>
<dbReference type="NCBIfam" id="TIGR00350">
    <property type="entry name" value="lytR_cpsA_psr"/>
    <property type="match status" value="1"/>
</dbReference>
<feature type="domain" description="Cell envelope-related transcriptional attenuator" evidence="4">
    <location>
        <begin position="108"/>
        <end position="249"/>
    </location>
</feature>
<comment type="caution">
    <text evidence="5">The sequence shown here is derived from an EMBL/GenBank/DDBJ whole genome shotgun (WGS) entry which is preliminary data.</text>
</comment>
<gene>
    <name evidence="5" type="ORF">NCCP602_25930</name>
</gene>
<evidence type="ECO:0000259" key="4">
    <source>
        <dbReference type="Pfam" id="PF03816"/>
    </source>
</evidence>
<accession>A0ABP3C9Y4</accession>
<dbReference type="Proteomes" id="UP001498238">
    <property type="component" value="Unassembled WGS sequence"/>
</dbReference>
<reference evidence="5 6" key="1">
    <citation type="submission" date="2024-01" db="EMBL/GenBank/DDBJ databases">
        <title>Characterization of antibiotic resistant novel bacterial strains and their environmental applications.</title>
        <authorList>
            <person name="Manzoor S."/>
            <person name="Abbas S."/>
            <person name="Arshad M."/>
            <person name="Ahmed I."/>
        </authorList>
    </citation>
    <scope>NUCLEOTIDE SEQUENCE [LARGE SCALE GENOMIC DNA]</scope>
    <source>
        <strain evidence="5 6">NCCP-602</strain>
    </source>
</reference>
<evidence type="ECO:0000313" key="6">
    <source>
        <dbReference type="Proteomes" id="UP001498238"/>
    </source>
</evidence>
<comment type="similarity">
    <text evidence="1">Belongs to the LytR/CpsA/Psr (LCP) family.</text>
</comment>
<keyword evidence="6" id="KW-1185">Reference proteome</keyword>
<evidence type="ECO:0000313" key="5">
    <source>
        <dbReference type="EMBL" id="GAA0036632.1"/>
    </source>
</evidence>
<name>A0ABP3C9Y4_9MICO</name>
<dbReference type="InterPro" id="IPR050922">
    <property type="entry name" value="LytR/CpsA/Psr_CW_biosynth"/>
</dbReference>
<proteinExistence type="inferred from homology"/>
<dbReference type="EMBL" id="BAAAAF010000011">
    <property type="protein sequence ID" value="GAA0036632.1"/>
    <property type="molecule type" value="Genomic_DNA"/>
</dbReference>
<organism evidence="5 6">
    <name type="scientific">Brevibacterium metallidurans</name>
    <dbReference type="NCBI Taxonomy" id="1482676"/>
    <lineage>
        <taxon>Bacteria</taxon>
        <taxon>Bacillati</taxon>
        <taxon>Actinomycetota</taxon>
        <taxon>Actinomycetes</taxon>
        <taxon>Micrococcales</taxon>
        <taxon>Brevibacteriaceae</taxon>
        <taxon>Brevibacterium</taxon>
    </lineage>
</organism>
<dbReference type="Gene3D" id="3.40.630.190">
    <property type="entry name" value="LCP protein"/>
    <property type="match status" value="1"/>
</dbReference>
<dbReference type="PANTHER" id="PTHR33392">
    <property type="entry name" value="POLYISOPRENYL-TEICHOIC ACID--PEPTIDOGLYCAN TEICHOIC ACID TRANSFERASE TAGU"/>
    <property type="match status" value="1"/>
</dbReference>
<feature type="region of interest" description="Disordered" evidence="2">
    <location>
        <begin position="1"/>
        <end position="24"/>
    </location>
</feature>
<feature type="transmembrane region" description="Helical" evidence="3">
    <location>
        <begin position="32"/>
        <end position="52"/>
    </location>
</feature>
<protein>
    <recommendedName>
        <fullName evidence="4">Cell envelope-related transcriptional attenuator domain-containing protein</fullName>
    </recommendedName>
</protein>
<keyword evidence="3" id="KW-0472">Membrane</keyword>
<dbReference type="RefSeq" id="WP_339393374.1">
    <property type="nucleotide sequence ID" value="NZ_BAAAAF010000011.1"/>
</dbReference>
<keyword evidence="3" id="KW-0812">Transmembrane</keyword>
<evidence type="ECO:0000256" key="2">
    <source>
        <dbReference type="SAM" id="MobiDB-lite"/>
    </source>
</evidence>